<dbReference type="PANTHER" id="PTHR42801:SF7">
    <property type="entry name" value="SLL1159 PROTEIN"/>
    <property type="match status" value="1"/>
</dbReference>
<evidence type="ECO:0000256" key="3">
    <source>
        <dbReference type="ARBA" id="ARBA00022559"/>
    </source>
</evidence>
<dbReference type="Proteomes" id="UP000199558">
    <property type="component" value="Unassembled WGS sequence"/>
</dbReference>
<organism evidence="13 14">
    <name type="scientific">Micromonospora sediminicola</name>
    <dbReference type="NCBI Taxonomy" id="946078"/>
    <lineage>
        <taxon>Bacteria</taxon>
        <taxon>Bacillati</taxon>
        <taxon>Actinomycetota</taxon>
        <taxon>Actinomycetes</taxon>
        <taxon>Micromonosporales</taxon>
        <taxon>Micromonosporaceae</taxon>
        <taxon>Micromonospora</taxon>
    </lineage>
</organism>
<evidence type="ECO:0000259" key="12">
    <source>
        <dbReference type="PROSITE" id="PS51352"/>
    </source>
</evidence>
<evidence type="ECO:0000256" key="6">
    <source>
        <dbReference type="ARBA" id="ARBA00023157"/>
    </source>
</evidence>
<comment type="function">
    <text evidence="1">Thiol-specific peroxidase that catalyzes the reduction of hydrogen peroxide and organic hydroperoxides to water and alcohols, respectively. Plays a role in cell protection against oxidative stress by detoxifying peroxides and as sensor of hydrogen peroxide-mediated signaling events.</text>
</comment>
<keyword evidence="7" id="KW-0676">Redox-active center</keyword>
<dbReference type="GO" id="GO:0008379">
    <property type="term" value="F:thioredoxin peroxidase activity"/>
    <property type="evidence" value="ECO:0007669"/>
    <property type="project" value="TreeGrafter"/>
</dbReference>
<dbReference type="AlphaFoldDB" id="A0A1A9B9G4"/>
<reference evidence="14" key="1">
    <citation type="submission" date="2016-06" db="EMBL/GenBank/DDBJ databases">
        <authorList>
            <person name="Varghese N."/>
            <person name="Submissions Spin"/>
        </authorList>
    </citation>
    <scope>NUCLEOTIDE SEQUENCE [LARGE SCALE GENOMIC DNA]</scope>
    <source>
        <strain evidence="14">DSM 45794</strain>
    </source>
</reference>
<dbReference type="Gene3D" id="3.40.30.10">
    <property type="entry name" value="Glutaredoxin"/>
    <property type="match status" value="1"/>
</dbReference>
<dbReference type="InterPro" id="IPR013766">
    <property type="entry name" value="Thioredoxin_domain"/>
</dbReference>
<proteinExistence type="inferred from homology"/>
<dbReference type="STRING" id="946078.GA0070622_2794"/>
<comment type="catalytic activity">
    <reaction evidence="11">
        <text>a hydroperoxide + [thioredoxin]-dithiol = an alcohol + [thioredoxin]-disulfide + H2O</text>
        <dbReference type="Rhea" id="RHEA:62620"/>
        <dbReference type="Rhea" id="RHEA-COMP:10698"/>
        <dbReference type="Rhea" id="RHEA-COMP:10700"/>
        <dbReference type="ChEBI" id="CHEBI:15377"/>
        <dbReference type="ChEBI" id="CHEBI:29950"/>
        <dbReference type="ChEBI" id="CHEBI:30879"/>
        <dbReference type="ChEBI" id="CHEBI:35924"/>
        <dbReference type="ChEBI" id="CHEBI:50058"/>
        <dbReference type="EC" id="1.11.1.24"/>
    </reaction>
</comment>
<dbReference type="GO" id="GO:0034599">
    <property type="term" value="P:cellular response to oxidative stress"/>
    <property type="evidence" value="ECO:0007669"/>
    <property type="project" value="TreeGrafter"/>
</dbReference>
<evidence type="ECO:0000256" key="2">
    <source>
        <dbReference type="ARBA" id="ARBA00013017"/>
    </source>
</evidence>
<keyword evidence="3" id="KW-0575">Peroxidase</keyword>
<dbReference type="SUPFAM" id="SSF52833">
    <property type="entry name" value="Thioredoxin-like"/>
    <property type="match status" value="1"/>
</dbReference>
<dbReference type="PROSITE" id="PS51352">
    <property type="entry name" value="THIOREDOXIN_2"/>
    <property type="match status" value="1"/>
</dbReference>
<dbReference type="GO" id="GO:0005737">
    <property type="term" value="C:cytoplasm"/>
    <property type="evidence" value="ECO:0007669"/>
    <property type="project" value="TreeGrafter"/>
</dbReference>
<keyword evidence="5" id="KW-0560">Oxidoreductase</keyword>
<evidence type="ECO:0000256" key="10">
    <source>
        <dbReference type="ARBA" id="ARBA00041373"/>
    </source>
</evidence>
<evidence type="ECO:0000256" key="1">
    <source>
        <dbReference type="ARBA" id="ARBA00003330"/>
    </source>
</evidence>
<evidence type="ECO:0000313" key="13">
    <source>
        <dbReference type="EMBL" id="SBT65783.1"/>
    </source>
</evidence>
<evidence type="ECO:0000256" key="9">
    <source>
        <dbReference type="ARBA" id="ARBA00038489"/>
    </source>
</evidence>
<gene>
    <name evidence="13" type="ORF">GA0070622_2794</name>
</gene>
<evidence type="ECO:0000256" key="7">
    <source>
        <dbReference type="ARBA" id="ARBA00023284"/>
    </source>
</evidence>
<evidence type="ECO:0000256" key="11">
    <source>
        <dbReference type="ARBA" id="ARBA00049091"/>
    </source>
</evidence>
<accession>A0A1A9B9G4</accession>
<evidence type="ECO:0000313" key="14">
    <source>
        <dbReference type="Proteomes" id="UP000199558"/>
    </source>
</evidence>
<dbReference type="InterPro" id="IPR050924">
    <property type="entry name" value="Peroxiredoxin_BCP/PrxQ"/>
</dbReference>
<evidence type="ECO:0000256" key="8">
    <source>
        <dbReference type="ARBA" id="ARBA00032824"/>
    </source>
</evidence>
<dbReference type="GO" id="GO:0045454">
    <property type="term" value="P:cell redox homeostasis"/>
    <property type="evidence" value="ECO:0007669"/>
    <property type="project" value="TreeGrafter"/>
</dbReference>
<dbReference type="InterPro" id="IPR036249">
    <property type="entry name" value="Thioredoxin-like_sf"/>
</dbReference>
<dbReference type="EC" id="1.11.1.24" evidence="2"/>
<dbReference type="OrthoDB" id="9809746at2"/>
<evidence type="ECO:0000256" key="5">
    <source>
        <dbReference type="ARBA" id="ARBA00023002"/>
    </source>
</evidence>
<dbReference type="PANTHER" id="PTHR42801">
    <property type="entry name" value="THIOREDOXIN-DEPENDENT PEROXIDE REDUCTASE"/>
    <property type="match status" value="1"/>
</dbReference>
<dbReference type="InterPro" id="IPR000866">
    <property type="entry name" value="AhpC/TSA"/>
</dbReference>
<sequence>MARLDNGQSFPTLQVPRTGGGTLRLPDELAGHYGVVLIYRGAWCPYCNAQLAAFQRAADTLAALDVRVAALSVDDEPTTQALVDKHHLAYPVGHSADATHVATATGAYVNDEPRHLQSTGFVLAPDGTILTAVYSSGAIGRLVPDDVAGLVRYLRSKNGDGSTAQA</sequence>
<keyword evidence="4" id="KW-0049">Antioxidant</keyword>
<feature type="domain" description="Thioredoxin" evidence="12">
    <location>
        <begin position="4"/>
        <end position="156"/>
    </location>
</feature>
<dbReference type="RefSeq" id="WP_091573674.1">
    <property type="nucleotide sequence ID" value="NZ_FLRH01000003.1"/>
</dbReference>
<dbReference type="EMBL" id="FLRH01000003">
    <property type="protein sequence ID" value="SBT65783.1"/>
    <property type="molecule type" value="Genomic_DNA"/>
</dbReference>
<comment type="similarity">
    <text evidence="9">Belongs to the peroxiredoxin family. BCP/PrxQ subfamily.</text>
</comment>
<evidence type="ECO:0000256" key="4">
    <source>
        <dbReference type="ARBA" id="ARBA00022862"/>
    </source>
</evidence>
<protein>
    <recommendedName>
        <fullName evidence="2">thioredoxin-dependent peroxiredoxin</fullName>
        <ecNumber evidence="2">1.11.1.24</ecNumber>
    </recommendedName>
    <alternativeName>
        <fullName evidence="10">Bacterioferritin comigratory protein</fullName>
    </alternativeName>
    <alternativeName>
        <fullName evidence="8">Thioredoxin peroxidase</fullName>
    </alternativeName>
</protein>
<keyword evidence="14" id="KW-1185">Reference proteome</keyword>
<name>A0A1A9B9G4_9ACTN</name>
<keyword evidence="6" id="KW-1015">Disulfide bond</keyword>
<dbReference type="Pfam" id="PF00578">
    <property type="entry name" value="AhpC-TSA"/>
    <property type="match status" value="1"/>
</dbReference>